<dbReference type="Gene3D" id="3.40.50.12580">
    <property type="match status" value="1"/>
</dbReference>
<dbReference type="EMBL" id="CP102173">
    <property type="protein sequence ID" value="UUP14096.1"/>
    <property type="molecule type" value="Genomic_DNA"/>
</dbReference>
<dbReference type="InterPro" id="IPR007554">
    <property type="entry name" value="Glycerophosphate_synth"/>
</dbReference>
<dbReference type="Pfam" id="PF04464">
    <property type="entry name" value="Glyphos_transf"/>
    <property type="match status" value="1"/>
</dbReference>
<proteinExistence type="inferred from homology"/>
<comment type="similarity">
    <text evidence="2">Belongs to the CDP-glycerol glycerophosphotransferase family.</text>
</comment>
<dbReference type="PANTHER" id="PTHR37316">
    <property type="entry name" value="TEICHOIC ACID GLYCEROL-PHOSPHATE PRIMASE"/>
    <property type="match status" value="1"/>
</dbReference>
<dbReference type="PANTHER" id="PTHR37316:SF3">
    <property type="entry name" value="TEICHOIC ACID GLYCEROL-PHOSPHATE TRANSFERASE"/>
    <property type="match status" value="1"/>
</dbReference>
<keyword evidence="3" id="KW-1003">Cell membrane</keyword>
<dbReference type="InterPro" id="IPR043148">
    <property type="entry name" value="TagF_C"/>
</dbReference>
<protein>
    <submittedName>
        <fullName evidence="7">CDP-glycerol glycerophosphotransferase family protein</fullName>
    </submittedName>
</protein>
<keyword evidence="4" id="KW-0808">Transferase</keyword>
<evidence type="ECO:0000256" key="6">
    <source>
        <dbReference type="ARBA" id="ARBA00023136"/>
    </source>
</evidence>
<evidence type="ECO:0000256" key="2">
    <source>
        <dbReference type="ARBA" id="ARBA00010488"/>
    </source>
</evidence>
<evidence type="ECO:0000256" key="3">
    <source>
        <dbReference type="ARBA" id="ARBA00022475"/>
    </source>
</evidence>
<organism evidence="7 8">
    <name type="scientific">Aeromicrobium wangtongii</name>
    <dbReference type="NCBI Taxonomy" id="2969247"/>
    <lineage>
        <taxon>Bacteria</taxon>
        <taxon>Bacillati</taxon>
        <taxon>Actinomycetota</taxon>
        <taxon>Actinomycetes</taxon>
        <taxon>Propionibacteriales</taxon>
        <taxon>Nocardioidaceae</taxon>
        <taxon>Aeromicrobium</taxon>
    </lineage>
</organism>
<evidence type="ECO:0000313" key="8">
    <source>
        <dbReference type="Proteomes" id="UP001316184"/>
    </source>
</evidence>
<dbReference type="InterPro" id="IPR043149">
    <property type="entry name" value="TagF_N"/>
</dbReference>
<comment type="subcellular location">
    <subcellularLocation>
        <location evidence="1">Cell membrane</location>
        <topology evidence="1">Peripheral membrane protein</topology>
    </subcellularLocation>
</comment>
<keyword evidence="8" id="KW-1185">Reference proteome</keyword>
<dbReference type="Proteomes" id="UP001316184">
    <property type="component" value="Chromosome"/>
</dbReference>
<sequence length="563" mass="63880">MSAVEPVRIVAASLHGLDVVDGGRTLRLVGTCRRPGTDGPQPADQTLVLHWLRPDGTRALSAVTEPRLRYEDGAERWTGFIADVPIDQVPIGTTGMEITLATPDGSGEASSVPVGAAPGALASSRPIVTAGRRLQLFPSATEHAEFVSQAFPAPLAGLRWTAGLALRTLKDLVRRRPFATIAPLRAVTRPFLRRHEIWLVGERADTARDNGYHLFTYLRRERPDVRAYYVLDPSSDRFDELSKLGRVVRHSSWRHRVLMVNATVLANAYSIKHMVPASWAKQHYMRQLNWRVGSYRVYLKHGVHDKTREIRRRTGGYDLFLTAAHAETEALRRTSGYDDQIVETGLPRYDALVPTPPSRTILFMPTWRRYLAPQLFGDGASGEQPFEGSTYQRFVRDLLTSPRLHALLTEHDFRFEFMPHYNLRGEYVDPTLGGDRVSILDGGASDIQDVMRRCDLFLTDYSSVHFDLAYLGTPLIYTHFDREEFLAGHAEPSWFDHERDGFGPVVHDVESTIEAIEHYLLRGNVREPEYDERARKLFTFHDRNNSQRTVEAIENLVRTRGYR</sequence>
<evidence type="ECO:0000313" key="7">
    <source>
        <dbReference type="EMBL" id="UUP14096.1"/>
    </source>
</evidence>
<keyword evidence="6" id="KW-0472">Membrane</keyword>
<dbReference type="SUPFAM" id="SSF53756">
    <property type="entry name" value="UDP-Glycosyltransferase/glycogen phosphorylase"/>
    <property type="match status" value="1"/>
</dbReference>
<dbReference type="RefSeq" id="WP_232403372.1">
    <property type="nucleotide sequence ID" value="NZ_CP102173.1"/>
</dbReference>
<evidence type="ECO:0000256" key="4">
    <source>
        <dbReference type="ARBA" id="ARBA00022679"/>
    </source>
</evidence>
<dbReference type="InterPro" id="IPR051612">
    <property type="entry name" value="Teichoic_Acid_Biosynth"/>
</dbReference>
<accession>A0ABY5ME43</accession>
<gene>
    <name evidence="7" type="ORF">NQV15_01950</name>
</gene>
<evidence type="ECO:0000256" key="5">
    <source>
        <dbReference type="ARBA" id="ARBA00022944"/>
    </source>
</evidence>
<dbReference type="Gene3D" id="3.40.50.11820">
    <property type="match status" value="1"/>
</dbReference>
<name>A0ABY5ME43_9ACTN</name>
<keyword evidence="5" id="KW-0777">Teichoic acid biosynthesis</keyword>
<evidence type="ECO:0000256" key="1">
    <source>
        <dbReference type="ARBA" id="ARBA00004202"/>
    </source>
</evidence>
<reference evidence="7 8" key="1">
    <citation type="submission" date="2022-08" db="EMBL/GenBank/DDBJ databases">
        <title>novel species in genus Aeromicrobium.</title>
        <authorList>
            <person name="Ye L."/>
        </authorList>
    </citation>
    <scope>NUCLEOTIDE SEQUENCE [LARGE SCALE GENOMIC DNA]</scope>
    <source>
        <strain evidence="8">zg-Y1379</strain>
    </source>
</reference>